<keyword evidence="3" id="KW-0540">Nuclease</keyword>
<keyword evidence="4" id="KW-1185">Reference proteome</keyword>
<name>C5BWF3_BEUC1</name>
<evidence type="ECO:0000259" key="2">
    <source>
        <dbReference type="SMART" id="SM00507"/>
    </source>
</evidence>
<feature type="region of interest" description="Disordered" evidence="1">
    <location>
        <begin position="371"/>
        <end position="430"/>
    </location>
</feature>
<dbReference type="Proteomes" id="UP000007962">
    <property type="component" value="Chromosome"/>
</dbReference>
<feature type="domain" description="HNH nuclease" evidence="2">
    <location>
        <begin position="527"/>
        <end position="579"/>
    </location>
</feature>
<keyword evidence="3" id="KW-0255">Endonuclease</keyword>
<feature type="region of interest" description="Disordered" evidence="1">
    <location>
        <begin position="591"/>
        <end position="627"/>
    </location>
</feature>
<feature type="region of interest" description="Disordered" evidence="1">
    <location>
        <begin position="58"/>
        <end position="77"/>
    </location>
</feature>
<protein>
    <submittedName>
        <fullName evidence="3">HNH endonuclease</fullName>
    </submittedName>
</protein>
<dbReference type="EMBL" id="CP001618">
    <property type="protein sequence ID" value="ACQ78611.1"/>
    <property type="molecule type" value="Genomic_DNA"/>
</dbReference>
<evidence type="ECO:0000313" key="4">
    <source>
        <dbReference type="Proteomes" id="UP000007962"/>
    </source>
</evidence>
<accession>C5BWF3</accession>
<dbReference type="InterPro" id="IPR003615">
    <property type="entry name" value="HNH_nuc"/>
</dbReference>
<dbReference type="InterPro" id="IPR003870">
    <property type="entry name" value="DUF222"/>
</dbReference>
<reference evidence="3 4" key="1">
    <citation type="journal article" date="2009" name="Stand. Genomic Sci.">
        <title>Complete genome sequence of Beutenbergia cavernae type strain (HKI 0122).</title>
        <authorList>
            <person name="Land M."/>
            <person name="Pukall R."/>
            <person name="Abt B."/>
            <person name="Goker M."/>
            <person name="Rohde M."/>
            <person name="Glavina Del Rio T."/>
            <person name="Tice H."/>
            <person name="Copeland A."/>
            <person name="Cheng J.F."/>
            <person name="Lucas S."/>
            <person name="Chen F."/>
            <person name="Nolan M."/>
            <person name="Bruce D."/>
            <person name="Goodwin L."/>
            <person name="Pitluck S."/>
            <person name="Ivanova N."/>
            <person name="Mavromatis K."/>
            <person name="Ovchinnikova G."/>
            <person name="Pati A."/>
            <person name="Chen A."/>
            <person name="Palaniappan K."/>
            <person name="Hauser L."/>
            <person name="Chang Y.J."/>
            <person name="Jefferies C.C."/>
            <person name="Saunders E."/>
            <person name="Brettin T."/>
            <person name="Detter J.C."/>
            <person name="Han C."/>
            <person name="Chain P."/>
            <person name="Bristow J."/>
            <person name="Eisen J.A."/>
            <person name="Markowitz V."/>
            <person name="Hugenholtz P."/>
            <person name="Kyrpides N.C."/>
            <person name="Klenk H.P."/>
            <person name="Lapidus A."/>
        </authorList>
    </citation>
    <scope>NUCLEOTIDE SEQUENCE [LARGE SCALE GENOMIC DNA]</scope>
    <source>
        <strain evidence="4">ATCC BAA-8 / DSM 12333 / NBRC 16432</strain>
    </source>
</reference>
<feature type="compositionally biased region" description="Low complexity" evidence="1">
    <location>
        <begin position="410"/>
        <end position="427"/>
    </location>
</feature>
<dbReference type="GO" id="GO:0004519">
    <property type="term" value="F:endonuclease activity"/>
    <property type="evidence" value="ECO:0007669"/>
    <property type="project" value="UniProtKB-KW"/>
</dbReference>
<dbReference type="STRING" id="471853.Bcav_0347"/>
<dbReference type="eggNOG" id="COG1403">
    <property type="taxonomic scope" value="Bacteria"/>
</dbReference>
<gene>
    <name evidence="3" type="ordered locus">Bcav_0347</name>
</gene>
<evidence type="ECO:0000256" key="1">
    <source>
        <dbReference type="SAM" id="MobiDB-lite"/>
    </source>
</evidence>
<dbReference type="SMART" id="SM00507">
    <property type="entry name" value="HNHc"/>
    <property type="match status" value="1"/>
</dbReference>
<feature type="region of interest" description="Disordered" evidence="1">
    <location>
        <begin position="253"/>
        <end position="275"/>
    </location>
</feature>
<evidence type="ECO:0000313" key="3">
    <source>
        <dbReference type="EMBL" id="ACQ78611.1"/>
    </source>
</evidence>
<organism evidence="3 4">
    <name type="scientific">Beutenbergia cavernae (strain ATCC BAA-8 / DSM 12333 / CCUG 43141 / JCM 11478 / NBRC 16432 / NCIMB 13614 / HKI 0122)</name>
    <dbReference type="NCBI Taxonomy" id="471853"/>
    <lineage>
        <taxon>Bacteria</taxon>
        <taxon>Bacillati</taxon>
        <taxon>Actinomycetota</taxon>
        <taxon>Actinomycetes</taxon>
        <taxon>Micrococcales</taxon>
        <taxon>Beutenbergiaceae</taxon>
        <taxon>Beutenbergia</taxon>
    </lineage>
</organism>
<dbReference type="KEGG" id="bcv:Bcav_0347"/>
<feature type="compositionally biased region" description="Basic residues" evidence="1">
    <location>
        <begin position="608"/>
        <end position="617"/>
    </location>
</feature>
<proteinExistence type="predicted"/>
<dbReference type="HOGENOM" id="CLU_022065_5_3_11"/>
<feature type="compositionally biased region" description="Polar residues" evidence="1">
    <location>
        <begin position="591"/>
        <end position="605"/>
    </location>
</feature>
<keyword evidence="3" id="KW-0378">Hydrolase</keyword>
<feature type="compositionally biased region" description="Polar residues" evidence="1">
    <location>
        <begin position="98"/>
        <end position="110"/>
    </location>
</feature>
<dbReference type="CDD" id="cd00085">
    <property type="entry name" value="HNHc"/>
    <property type="match status" value="1"/>
</dbReference>
<feature type="region of interest" description="Disordered" evidence="1">
    <location>
        <begin position="95"/>
        <end position="169"/>
    </location>
</feature>
<feature type="compositionally biased region" description="Low complexity" evidence="1">
    <location>
        <begin position="133"/>
        <end position="156"/>
    </location>
</feature>
<dbReference type="Pfam" id="PF02720">
    <property type="entry name" value="DUF222"/>
    <property type="match status" value="1"/>
</dbReference>
<dbReference type="AlphaFoldDB" id="C5BWF3"/>
<sequence>MTATLKTQMRSVTAAVGAGSGGWREDEALDVAAVIEDFARAVRHLQLVAAHAVADVHDRGRDPGAGATRLGDADDGHPLSFGKRAHLGLVDGDGGAMTNGSLRSNGGLTSSGRTTRDDTAATEDTSDGGLMERGSAATSAGQGAAAPQAAAGATAGRRGRAARNRSPYRSAADALRVRLRLSGYEARRRVATARDVLPGVAISGAELPAAFPRVGALIADGEGDRDAVGHILRGLHQVDEAIRRRRSIGVTVANHDEDGGGGEEGVDGDGGATASERARAEAVEQLTGAEEILVTAAREVDADSVRRLAERIVHLVDQDGPEPMVPDLAAAGVWEMGRRHGLHHLRVLVDDVGRELLDTVFATATNPRTFEDTTCENARTDTDTGSTAADEPQSGTAGTGTRPGGDSPNAAAGSDAGMTATAATTAAPPERRSVARLRLDALLAACGAALRVRALPKTGGLPTQVMVTVSLDELRSGLGSAHLPYTGPIRARDVRQLACDADIIPIVLGTRGQVLDVGRAHRLFPPHQRRALIARDGGCAYPGCHIPAPWCEGHHVVEWWRGGGTSINDGVLLCAYHHHLIHAGRSRVTTASGVPQFHEPNSSPSRGAGRRPVRNTYHRPPLPPRRQ</sequence>